<protein>
    <recommendedName>
        <fullName evidence="2">FtsK domain-containing protein</fullName>
    </recommendedName>
</protein>
<dbReference type="PROSITE" id="PS50901">
    <property type="entry name" value="FTSK"/>
    <property type="match status" value="1"/>
</dbReference>
<dbReference type="RefSeq" id="WP_161484434.1">
    <property type="nucleotide sequence ID" value="NZ_WXEW01000021.1"/>
</dbReference>
<dbReference type="Gene3D" id="3.40.50.300">
    <property type="entry name" value="P-loop containing nucleotide triphosphate hydrolases"/>
    <property type="match status" value="1"/>
</dbReference>
<gene>
    <name evidence="3" type="ORF">GT755_38330</name>
</gene>
<organism evidence="3 4">
    <name type="scientific">Herbidospora solisilvae</name>
    <dbReference type="NCBI Taxonomy" id="2696284"/>
    <lineage>
        <taxon>Bacteria</taxon>
        <taxon>Bacillati</taxon>
        <taxon>Actinomycetota</taxon>
        <taxon>Actinomycetes</taxon>
        <taxon>Streptosporangiales</taxon>
        <taxon>Streptosporangiaceae</taxon>
        <taxon>Herbidospora</taxon>
    </lineage>
</organism>
<evidence type="ECO:0000256" key="1">
    <source>
        <dbReference type="PROSITE-ProRule" id="PRU00289"/>
    </source>
</evidence>
<dbReference type="AlphaFoldDB" id="A0A7C9NCS2"/>
<keyword evidence="1" id="KW-0067">ATP-binding</keyword>
<name>A0A7C9NCS2_9ACTN</name>
<dbReference type="SUPFAM" id="SSF52540">
    <property type="entry name" value="P-loop containing nucleoside triphosphate hydrolases"/>
    <property type="match status" value="1"/>
</dbReference>
<feature type="domain" description="FtsK" evidence="2">
    <location>
        <begin position="212"/>
        <end position="394"/>
    </location>
</feature>
<dbReference type="GO" id="GO:0005524">
    <property type="term" value="F:ATP binding"/>
    <property type="evidence" value="ECO:0007669"/>
    <property type="project" value="UniProtKB-UniRule"/>
</dbReference>
<proteinExistence type="predicted"/>
<dbReference type="Proteomes" id="UP000479526">
    <property type="component" value="Unassembled WGS sequence"/>
</dbReference>
<dbReference type="EMBL" id="WXEW01000021">
    <property type="protein sequence ID" value="NAS27513.1"/>
    <property type="molecule type" value="Genomic_DNA"/>
</dbReference>
<keyword evidence="1" id="KW-0547">Nucleotide-binding</keyword>
<evidence type="ECO:0000313" key="3">
    <source>
        <dbReference type="EMBL" id="NAS27513.1"/>
    </source>
</evidence>
<accession>A0A7C9NCS2</accession>
<evidence type="ECO:0000313" key="4">
    <source>
        <dbReference type="Proteomes" id="UP000479526"/>
    </source>
</evidence>
<reference evidence="3 4" key="1">
    <citation type="submission" date="2020-01" db="EMBL/GenBank/DDBJ databases">
        <title>Herbidospora sp. NEAU-GS84 nov., a novel actinomycete isolated from soil.</title>
        <authorList>
            <person name="Han L."/>
        </authorList>
    </citation>
    <scope>NUCLEOTIDE SEQUENCE [LARGE SCALE GENOMIC DNA]</scope>
    <source>
        <strain evidence="3 4">NEAU-GS84</strain>
    </source>
</reference>
<comment type="caution">
    <text evidence="3">The sequence shown here is derived from an EMBL/GenBank/DDBJ whole genome shotgun (WGS) entry which is preliminary data.</text>
</comment>
<sequence>MANWLFSITGRLLVWLAKQLARLIAWLAVQAFLHPRTSLTVAAAAGAVSLLGWKLCLLIGGSVLVTLSTWKAAHPESFSATVATWSRSWWRRWWLYRRTWAEVFTACGLAVQADKEVVLPKLKGVRSSAYWDFLLIEMRVGQAPRQFESVSDELRLGFKGQRIVLKEMTPRLLSVSLMRRDPLVEVVPATAIPARVEDIDWKRVPVGVDEFGDPYTVSLTGGHTAVSGSTGAGKAGLEWNVLRHLGPAIAAGWVRVVAIDPKQKELRRGLGTLFSPENYAAKDEAVLALLERLVAEMNETNEREGEAGERDFRPGPGRPLTLILLDEMAPLFKYWPRRIRDKIEDALGLLLTQGRAAGFSVLGAIQEPTKDVFQMRDLFTRRLALRLPKESHTEAALTEDAVKYGALCHQISESTPGVLYSLQDGARSTTRARLGWVDDAAIDELIAYVQARQNVIELDGWGGSGRKPEVAA</sequence>
<evidence type="ECO:0000259" key="2">
    <source>
        <dbReference type="PROSITE" id="PS50901"/>
    </source>
</evidence>
<feature type="binding site" evidence="1">
    <location>
        <begin position="228"/>
        <end position="235"/>
    </location>
    <ligand>
        <name>ATP</name>
        <dbReference type="ChEBI" id="CHEBI:30616"/>
    </ligand>
</feature>
<dbReference type="GO" id="GO:0003677">
    <property type="term" value="F:DNA binding"/>
    <property type="evidence" value="ECO:0007669"/>
    <property type="project" value="InterPro"/>
</dbReference>
<dbReference type="InterPro" id="IPR027417">
    <property type="entry name" value="P-loop_NTPase"/>
</dbReference>
<dbReference type="InterPro" id="IPR002543">
    <property type="entry name" value="FtsK_dom"/>
</dbReference>
<keyword evidence="4" id="KW-1185">Reference proteome</keyword>